<evidence type="ECO:0000256" key="9">
    <source>
        <dbReference type="ARBA" id="ARBA00023158"/>
    </source>
</evidence>
<feature type="domain" description="Helicase C-terminal" evidence="12">
    <location>
        <begin position="483"/>
        <end position="638"/>
    </location>
</feature>
<sequence>MECVTCQNNLAAAGGLCFYVKSEREVHLIFKPECRMLLKRTMEIQDPGKKKAKITCGGCGSNVGSDLPFGPNGTSFAAFATDSVVVLGTPLGRKQKWAEESKKSQFSDIARRNDYDFFGDAQVDSTPTKRARAQQAAPISFATQVQHFAWDVTETSPKSYQIEAYVEALARDLLVVMPTGCGKTLVAAMVLARMARLNRNHMGLFVVDRIPLVFQQASAIAAETGLRTCQLCGENKTKGMLHKLRDGGFDVLVVTGGALVEILRNEELSLQQFSVVVVDEAHHATGEHVYSKVLSAVRNLPGTPDQPRPRLLGLTASPVTATTANMAFSRLQGLRAASGGAVVFKPATALPNQQSTQWLVVDSTPEQRQAVQCLVACVQQGTSMHRELEVDVDAETLMQDPGALGRLRGLLRSAEDALRLKRSGSSKALDDIRCMQQVVVAIEVCLTLGPCDGKEFLTQQLVACPDWFSKALRSFPQSSRSPQLEQLLARVKAMPSESRIIVFVDTRVAAHRLCKALASDLEVADRFKPEVVFGHGGFDGMDWHGGQDVALAAFADGDVRLLVSTSVLEEGLDVAACDLVVRFQGVGSLISLVQSRGRARKANSRLIVMLPSEMRRRVLEMEERERLMDSVLQQATMQDRVPSQVSMDRIQQLKGQSASPGQSSSNCARWETWETCERTLVKMLCFGATDVNDLISSLEGAALGLQVQRGEVLKDSAAAIGTPGIAGTDDVVVLLSCKNVWHSQKCSSRTLYQNICHGWDFSLPAGTNGVWMQKVEAAPSRHSVNLRRGTGQVRLGRFLDRKTFAEQFLIAEHAEVDFAHRGSVEIFCDWRVQNITETLSICVDARSLAGFGLVSWGKAEGVATLYLPMTSVPRVSVGEERPQRLSGFDHPLLAAFSQNFVIAIAFPLDGAAETQDLRRLLHEPQALPVQTFDTHIVDVKIEHRFDLAKPLPCLNAEQPLARECHWSLGVLSTCAALSPDSQKAIVERCCEAVDDRLGSLNPMLGWDQQVVAATSAVYAVVRACESSYWADCKLIFQSALEAWKGMTQEEFEKLHQPAPENHVMLKRALVTPSRLRLLPPAPVRSSRLLRRFPDASFLAVHFVEEQMQKLQGTDTLPHIKQVMARGIVIGGKTFRYLGCSASQLRQQSAMFVEAESIEEVRRLRNAIVANGESFTSIAKYSSRLGLYFTADTPTLMIRPDEVSLGNDIAASNGSSFTDGAGKMPYKVGKEVAVSLGLQSVPCAFQFRWAGLKGVALVVPDDDHELLSTDCRTRLLCRPSMRKFECKDHAFCVVSIAEHHPVHLNREIITLLMSLQAQSFGQWDVCAGLVRRQEEALQHAAECFTSQEQAAQELDSRLVSELKQMVPTAARETGLIDEPFWASLLAKSYRIQVRDLATKARIPIPRSEGCLLLGVPDPVGVLKEGEVFVQCAYEEGGASTDFVVEAKVLVYRNPCLHPGDIQHLRAVDKEELRFLSNVLVLPVTGKRSVAACCSGGDLDGDKFSVIWAPDLVPPLELMQPALDYDALLREAGGPMEVRPATFSEEGLADFFCDVVSNDTLGKIAHLHLAYCDNSPQGALDPLAIELAKGQSLAVDFPKTGIPPQVPEDTILEVKKQGYPDFMQKLEKDTYTSEKVLGILFRRCTSLDADFQALTSVDIDHTLLLPGRASWAKSAVRALANFRRDLDQLLISHGLRDEAEACLATALRWPTTADRGKASLQIKAHLEHLLRKHRSVFFMDLPESQHKQKASAWYEAAYALESQKGASSCRTFAWIVGDILCDIKAGCAKDEPSSAGVNRTVGQTAREALLEKLSSLHEITALRMSVSDAIQHALDAFCSKKVGKELSPSVFSVHVFGSTALGFCEAQSDLDLCVIAEAAAHQPPFVPEALLATFAGLDETSQARHFLQTVISPAVDDLAMRKEEVMTSQVPLVRLVVASSLDAEEVRVDITFNPDGLSKARYFQGLQADFVRFGMGILLSSWARSSGLVRSHSQEQADGYQTAAPLIPVQWQAVVLHVSKHLGRCSPEAPSAKPGPALRSLQDRLSQMTGTDSASFGVQIFNFLRALTDLQGEIAFTWPIAGSPQHHISGEVVSMIRDRANRTLEVLATTRSFATACVAASARNKTAITRQLSRALSFKLQGHFDFHEAYLKAASAALVKLEEINGSDRVLMHASGSAAQIVQLQRELQRYVSAARAIGMPATKASRYFMEGSTRLFFQGASCPSARVRFQTWLGSHLPSHAACERMLPVLNTREPTCYAWEAVAEARFLDLWSTQMAKLPTESRGHMESLSVRVRFGTCYLTDVLDKLPETALTLSISELEEALVKHRRNRKTCVRGPPDTLPPKSEPNNKQMKMIVIPPSTGSLLAGQKSRKQRKKRQVGVGASFSPGLLPGNASSHLQQRCLELYMEALQKAGFEAVSADNVEAGWSLSIAASQAYELNVKLASDLRPTRVCERGLCWLHATIFGSGDRLKADEQDLVASHDVRVKIETADSLPADSQLLEKIAGGNVALLDVQNQTPAPAKKASRWLQDHIMFARRVDERHDFCRSDSTCSFPFHAEVAVGSEFMGRELKLRRDFCELSIRADDAAQSALRQGAAKTRAFGEEVWKVARLVSAALESLQES</sequence>
<evidence type="ECO:0000259" key="11">
    <source>
        <dbReference type="PROSITE" id="PS51192"/>
    </source>
</evidence>
<keyword evidence="7" id="KW-0067">ATP-binding</keyword>
<comment type="similarity">
    <text evidence="1">Belongs to the RdRP family.</text>
</comment>
<evidence type="ECO:0000256" key="4">
    <source>
        <dbReference type="ARBA" id="ARBA00022679"/>
    </source>
</evidence>
<keyword evidence="5" id="KW-0548">Nucleotidyltransferase</keyword>
<proteinExistence type="inferred from homology"/>
<evidence type="ECO:0000256" key="2">
    <source>
        <dbReference type="ARBA" id="ARBA00012494"/>
    </source>
</evidence>
<dbReference type="InterPro" id="IPR014001">
    <property type="entry name" value="Helicase_ATP-bd"/>
</dbReference>
<dbReference type="PANTHER" id="PTHR23079:SF55">
    <property type="entry name" value="RNA-DIRECTED RNA POLYMERASE"/>
    <property type="match status" value="1"/>
</dbReference>
<dbReference type="PROSITE" id="PS51192">
    <property type="entry name" value="HELICASE_ATP_BIND_1"/>
    <property type="match status" value="1"/>
</dbReference>
<protein>
    <recommendedName>
        <fullName evidence="2">RNA-directed RNA polymerase</fullName>
        <ecNumber evidence="2">2.7.7.48</ecNumber>
    </recommendedName>
</protein>
<evidence type="ECO:0000256" key="5">
    <source>
        <dbReference type="ARBA" id="ARBA00022695"/>
    </source>
</evidence>
<dbReference type="InterPro" id="IPR007855">
    <property type="entry name" value="RDRP"/>
</dbReference>
<dbReference type="Pfam" id="PF00271">
    <property type="entry name" value="Helicase_C"/>
    <property type="match status" value="1"/>
</dbReference>
<dbReference type="InterPro" id="IPR027417">
    <property type="entry name" value="P-loop_NTPase"/>
</dbReference>
<dbReference type="SMART" id="SM00487">
    <property type="entry name" value="DEXDc"/>
    <property type="match status" value="1"/>
</dbReference>
<keyword evidence="6" id="KW-0547">Nucleotide-binding</keyword>
<dbReference type="SUPFAM" id="SSF52540">
    <property type="entry name" value="P-loop containing nucleoside triphosphate hydrolases"/>
    <property type="match status" value="1"/>
</dbReference>
<dbReference type="Pfam" id="PF22600">
    <property type="entry name" value="MTPAP-like_central"/>
    <property type="match status" value="1"/>
</dbReference>
<evidence type="ECO:0000256" key="6">
    <source>
        <dbReference type="ARBA" id="ARBA00022741"/>
    </source>
</evidence>
<keyword evidence="4" id="KW-0808">Transferase</keyword>
<dbReference type="Pfam" id="PF26253">
    <property type="entry name" value="RdRP_head"/>
    <property type="match status" value="1"/>
</dbReference>
<dbReference type="GO" id="GO:0003723">
    <property type="term" value="F:RNA binding"/>
    <property type="evidence" value="ECO:0007669"/>
    <property type="project" value="UniProtKB-KW"/>
</dbReference>
<feature type="domain" description="Helicase ATP-binding" evidence="11">
    <location>
        <begin position="164"/>
        <end position="336"/>
    </location>
</feature>
<gene>
    <name evidence="13" type="ORF">EVOR1521_LOCUS4025</name>
</gene>
<dbReference type="EC" id="2.7.7.48" evidence="2"/>
<dbReference type="GO" id="GO:0005524">
    <property type="term" value="F:ATP binding"/>
    <property type="evidence" value="ECO:0007669"/>
    <property type="project" value="UniProtKB-KW"/>
</dbReference>
<dbReference type="InterPro" id="IPR043519">
    <property type="entry name" value="NT_sf"/>
</dbReference>
<dbReference type="Proteomes" id="UP001178507">
    <property type="component" value="Unassembled WGS sequence"/>
</dbReference>
<dbReference type="PANTHER" id="PTHR23079">
    <property type="entry name" value="RNA-DEPENDENT RNA POLYMERASE"/>
    <property type="match status" value="1"/>
</dbReference>
<evidence type="ECO:0000259" key="12">
    <source>
        <dbReference type="PROSITE" id="PS51194"/>
    </source>
</evidence>
<comment type="catalytic activity">
    <reaction evidence="10">
        <text>RNA(n) + a ribonucleoside 5'-triphosphate = RNA(n+1) + diphosphate</text>
        <dbReference type="Rhea" id="RHEA:21248"/>
        <dbReference type="Rhea" id="RHEA-COMP:14527"/>
        <dbReference type="Rhea" id="RHEA-COMP:17342"/>
        <dbReference type="ChEBI" id="CHEBI:33019"/>
        <dbReference type="ChEBI" id="CHEBI:61557"/>
        <dbReference type="ChEBI" id="CHEBI:140395"/>
        <dbReference type="EC" id="2.7.7.48"/>
    </reaction>
</comment>
<dbReference type="PROSITE" id="PS51194">
    <property type="entry name" value="HELICASE_CTER"/>
    <property type="match status" value="1"/>
</dbReference>
<dbReference type="EMBL" id="CAUJNA010000255">
    <property type="protein sequence ID" value="CAJ1374478.1"/>
    <property type="molecule type" value="Genomic_DNA"/>
</dbReference>
<dbReference type="GO" id="GO:0031380">
    <property type="term" value="C:nuclear RNA-directed RNA polymerase complex"/>
    <property type="evidence" value="ECO:0007669"/>
    <property type="project" value="TreeGrafter"/>
</dbReference>
<evidence type="ECO:0000256" key="3">
    <source>
        <dbReference type="ARBA" id="ARBA00022484"/>
    </source>
</evidence>
<dbReference type="Gene3D" id="3.30.460.10">
    <property type="entry name" value="Beta Polymerase, domain 2"/>
    <property type="match status" value="1"/>
</dbReference>
<dbReference type="Gene3D" id="3.40.50.300">
    <property type="entry name" value="P-loop containing nucleotide triphosphate hydrolases"/>
    <property type="match status" value="2"/>
</dbReference>
<reference evidence="13" key="1">
    <citation type="submission" date="2023-08" db="EMBL/GenBank/DDBJ databases">
        <authorList>
            <person name="Chen Y."/>
            <person name="Shah S."/>
            <person name="Dougan E. K."/>
            <person name="Thang M."/>
            <person name="Chan C."/>
        </authorList>
    </citation>
    <scope>NUCLEOTIDE SEQUENCE</scope>
</reference>
<dbReference type="GO" id="GO:0003968">
    <property type="term" value="F:RNA-directed RNA polymerase activity"/>
    <property type="evidence" value="ECO:0007669"/>
    <property type="project" value="UniProtKB-KW"/>
</dbReference>
<keyword evidence="3" id="KW-0696">RNA-directed RNA polymerase</keyword>
<keyword evidence="8" id="KW-0694">RNA-binding</keyword>
<dbReference type="SUPFAM" id="SSF81301">
    <property type="entry name" value="Nucleotidyltransferase"/>
    <property type="match status" value="1"/>
</dbReference>
<evidence type="ECO:0000256" key="8">
    <source>
        <dbReference type="ARBA" id="ARBA00022884"/>
    </source>
</evidence>
<organism evidence="13 14">
    <name type="scientific">Effrenium voratum</name>
    <dbReference type="NCBI Taxonomy" id="2562239"/>
    <lineage>
        <taxon>Eukaryota</taxon>
        <taxon>Sar</taxon>
        <taxon>Alveolata</taxon>
        <taxon>Dinophyceae</taxon>
        <taxon>Suessiales</taxon>
        <taxon>Symbiodiniaceae</taxon>
        <taxon>Effrenium</taxon>
    </lineage>
</organism>
<evidence type="ECO:0000256" key="7">
    <source>
        <dbReference type="ARBA" id="ARBA00022840"/>
    </source>
</evidence>
<evidence type="ECO:0000313" key="13">
    <source>
        <dbReference type="EMBL" id="CAJ1374478.1"/>
    </source>
</evidence>
<dbReference type="InterPro" id="IPR058752">
    <property type="entry name" value="RDRP_C_head"/>
</dbReference>
<dbReference type="InterPro" id="IPR057596">
    <property type="entry name" value="RDRP_core"/>
</dbReference>
<dbReference type="Pfam" id="PF05183">
    <property type="entry name" value="RdRP"/>
    <property type="match status" value="1"/>
</dbReference>
<dbReference type="InterPro" id="IPR011545">
    <property type="entry name" value="DEAD/DEAH_box_helicase_dom"/>
</dbReference>
<dbReference type="InterPro" id="IPR054708">
    <property type="entry name" value="MTPAP-like_central"/>
</dbReference>
<dbReference type="InterPro" id="IPR001650">
    <property type="entry name" value="Helicase_C-like"/>
</dbReference>
<evidence type="ECO:0000256" key="1">
    <source>
        <dbReference type="ARBA" id="ARBA00005762"/>
    </source>
</evidence>
<keyword evidence="9" id="KW-0943">RNA-mediated gene silencing</keyword>
<name>A0AA36HUK1_9DINO</name>
<dbReference type="Pfam" id="PF00270">
    <property type="entry name" value="DEAD"/>
    <property type="match status" value="1"/>
</dbReference>
<evidence type="ECO:0000313" key="14">
    <source>
        <dbReference type="Proteomes" id="UP001178507"/>
    </source>
</evidence>
<accession>A0AA36HUK1</accession>
<dbReference type="SMART" id="SM00490">
    <property type="entry name" value="HELICc"/>
    <property type="match status" value="1"/>
</dbReference>
<comment type="caution">
    <text evidence="13">The sequence shown here is derived from an EMBL/GenBank/DDBJ whole genome shotgun (WGS) entry which is preliminary data.</text>
</comment>
<keyword evidence="14" id="KW-1185">Reference proteome</keyword>
<evidence type="ECO:0000256" key="10">
    <source>
        <dbReference type="ARBA" id="ARBA00048744"/>
    </source>
</evidence>
<dbReference type="GO" id="GO:0030422">
    <property type="term" value="P:siRNA processing"/>
    <property type="evidence" value="ECO:0007669"/>
    <property type="project" value="TreeGrafter"/>
</dbReference>